<evidence type="ECO:0000313" key="6">
    <source>
        <dbReference type="Proteomes" id="UP000005951"/>
    </source>
</evidence>
<dbReference type="GO" id="GO:0043565">
    <property type="term" value="F:sequence-specific DNA binding"/>
    <property type="evidence" value="ECO:0007669"/>
    <property type="project" value="InterPro"/>
</dbReference>
<dbReference type="InterPro" id="IPR018060">
    <property type="entry name" value="HTH_AraC"/>
</dbReference>
<dbReference type="PROSITE" id="PS00041">
    <property type="entry name" value="HTH_ARAC_FAMILY_1"/>
    <property type="match status" value="1"/>
</dbReference>
<dbReference type="InterPro" id="IPR011051">
    <property type="entry name" value="RmlC_Cupin_sf"/>
</dbReference>
<dbReference type="AlphaFoldDB" id="K8XB67"/>
<evidence type="ECO:0000256" key="3">
    <source>
        <dbReference type="ARBA" id="ARBA00023163"/>
    </source>
</evidence>
<evidence type="ECO:0000259" key="4">
    <source>
        <dbReference type="PROSITE" id="PS01124"/>
    </source>
</evidence>
<keyword evidence="3" id="KW-0804">Transcription</keyword>
<dbReference type="CDD" id="cd06124">
    <property type="entry name" value="cupin_NimR-like_N"/>
    <property type="match status" value="1"/>
</dbReference>
<dbReference type="EMBL" id="AJYC02000099">
    <property type="protein sequence ID" value="EKT78793.1"/>
    <property type="molecule type" value="Genomic_DNA"/>
</dbReference>
<accession>K8XB67</accession>
<dbReference type="GO" id="GO:0003700">
    <property type="term" value="F:DNA-binding transcription factor activity"/>
    <property type="evidence" value="ECO:0007669"/>
    <property type="project" value="InterPro"/>
</dbReference>
<dbReference type="PANTHER" id="PTHR11019:SF159">
    <property type="entry name" value="TRANSCRIPTIONAL REGULATOR-RELATED"/>
    <property type="match status" value="1"/>
</dbReference>
<sequence length="263" mass="28566">MGVVRNVPLGDVDRIERDVLPIATDYPAGVVLDWHEHRRAQFLYGATGTMVVETDNGTWTVPTAQGVMIPPATGHRVRMLGVSTSSLYIEPAAVPWWPTVCVVVEVSSLLRELLLVAADLPAEYDRDGREGAIAALLLFELATLRSLPLHLTLPTSADLVALCRSYLGKPEVGVTNAEWAGRVAMSERAFTRRFQGEVGISPAAWRLRARLLAAIPMLRSQPVTRVASTLGYASPAAFSFAFSREFGMPPSVSGRREDGSANR</sequence>
<dbReference type="InterPro" id="IPR014710">
    <property type="entry name" value="RmlC-like_jellyroll"/>
</dbReference>
<evidence type="ECO:0000256" key="2">
    <source>
        <dbReference type="ARBA" id="ARBA00023125"/>
    </source>
</evidence>
<dbReference type="PROSITE" id="PS01124">
    <property type="entry name" value="HTH_ARAC_FAMILY_2"/>
    <property type="match status" value="1"/>
</dbReference>
<gene>
    <name evidence="5" type="ORF">WSS_A30624</name>
</gene>
<dbReference type="InterPro" id="IPR009057">
    <property type="entry name" value="Homeodomain-like_sf"/>
</dbReference>
<keyword evidence="1" id="KW-0805">Transcription regulation</keyword>
<organism evidence="5 6">
    <name type="scientific">Rhodococcus opacus M213</name>
    <dbReference type="NCBI Taxonomy" id="1129896"/>
    <lineage>
        <taxon>Bacteria</taxon>
        <taxon>Bacillati</taxon>
        <taxon>Actinomycetota</taxon>
        <taxon>Actinomycetes</taxon>
        <taxon>Mycobacteriales</taxon>
        <taxon>Nocardiaceae</taxon>
        <taxon>Rhodococcus</taxon>
    </lineage>
</organism>
<dbReference type="SMART" id="SM00342">
    <property type="entry name" value="HTH_ARAC"/>
    <property type="match status" value="1"/>
</dbReference>
<dbReference type="SUPFAM" id="SSF51182">
    <property type="entry name" value="RmlC-like cupins"/>
    <property type="match status" value="1"/>
</dbReference>
<keyword evidence="2" id="KW-0238">DNA-binding</keyword>
<evidence type="ECO:0000313" key="5">
    <source>
        <dbReference type="EMBL" id="EKT78793.1"/>
    </source>
</evidence>
<dbReference type="Gene3D" id="2.60.120.10">
    <property type="entry name" value="Jelly Rolls"/>
    <property type="match status" value="1"/>
</dbReference>
<name>K8XB67_RHOOP</name>
<evidence type="ECO:0000256" key="1">
    <source>
        <dbReference type="ARBA" id="ARBA00023015"/>
    </source>
</evidence>
<dbReference type="Proteomes" id="UP000005951">
    <property type="component" value="Unassembled WGS sequence"/>
</dbReference>
<dbReference type="Gene3D" id="1.10.10.60">
    <property type="entry name" value="Homeodomain-like"/>
    <property type="match status" value="1"/>
</dbReference>
<dbReference type="PANTHER" id="PTHR11019">
    <property type="entry name" value="HTH-TYPE TRANSCRIPTIONAL REGULATOR NIMR"/>
    <property type="match status" value="1"/>
</dbReference>
<dbReference type="InterPro" id="IPR018062">
    <property type="entry name" value="HTH_AraC-typ_CS"/>
</dbReference>
<reference evidence="5 6" key="1">
    <citation type="journal article" date="2013" name="Genome Announc.">
        <title>Draft Genome Sequence of Rhodococcus opacus Strain M213 Shows a Diverse Catabolic Potential.</title>
        <authorList>
            <person name="Pathak A."/>
            <person name="Green S.J."/>
            <person name="Ogram A."/>
            <person name="Chauhan A."/>
        </authorList>
    </citation>
    <scope>NUCLEOTIDE SEQUENCE [LARGE SCALE GENOMIC DNA]</scope>
    <source>
        <strain evidence="5 6">M213</strain>
    </source>
</reference>
<dbReference type="SUPFAM" id="SSF46689">
    <property type="entry name" value="Homeodomain-like"/>
    <property type="match status" value="1"/>
</dbReference>
<proteinExistence type="predicted"/>
<protein>
    <submittedName>
        <fullName evidence="5">AraC family transcriptional regulator</fullName>
    </submittedName>
</protein>
<dbReference type="Pfam" id="PF12833">
    <property type="entry name" value="HTH_18"/>
    <property type="match status" value="1"/>
</dbReference>
<feature type="domain" description="HTH araC/xylS-type" evidence="4">
    <location>
        <begin position="157"/>
        <end position="256"/>
    </location>
</feature>
<comment type="caution">
    <text evidence="5">The sequence shown here is derived from an EMBL/GenBank/DDBJ whole genome shotgun (WGS) entry which is preliminary data.</text>
</comment>